<dbReference type="RefSeq" id="XP_026098233.1">
    <property type="nucleotide sequence ID" value="XM_026242448.1"/>
</dbReference>
<evidence type="ECO:0000256" key="1">
    <source>
        <dbReference type="PROSITE-ProRule" id="PRU00042"/>
    </source>
</evidence>
<evidence type="ECO:0000259" key="3">
    <source>
        <dbReference type="PROSITE" id="PS50157"/>
    </source>
</evidence>
<dbReference type="RefSeq" id="XP_026098236.1">
    <property type="nucleotide sequence ID" value="XM_026242451.1"/>
</dbReference>
<feature type="region of interest" description="Disordered" evidence="2">
    <location>
        <begin position="60"/>
        <end position="81"/>
    </location>
</feature>
<evidence type="ECO:0000313" key="5">
    <source>
        <dbReference type="RefSeq" id="XP_026098231.1"/>
    </source>
</evidence>
<dbReference type="PROSITE" id="PS50157">
    <property type="entry name" value="ZINC_FINGER_C2H2_2"/>
    <property type="match status" value="1"/>
</dbReference>
<organism evidence="4 11">
    <name type="scientific">Carassius auratus</name>
    <name type="common">Goldfish</name>
    <dbReference type="NCBI Taxonomy" id="7957"/>
    <lineage>
        <taxon>Eukaryota</taxon>
        <taxon>Metazoa</taxon>
        <taxon>Chordata</taxon>
        <taxon>Craniata</taxon>
        <taxon>Vertebrata</taxon>
        <taxon>Euteleostomi</taxon>
        <taxon>Actinopterygii</taxon>
        <taxon>Neopterygii</taxon>
        <taxon>Teleostei</taxon>
        <taxon>Ostariophysi</taxon>
        <taxon>Cypriniformes</taxon>
        <taxon>Cyprinidae</taxon>
        <taxon>Cyprininae</taxon>
        <taxon>Carassius</taxon>
    </lineage>
</organism>
<evidence type="ECO:0000313" key="6">
    <source>
        <dbReference type="RefSeq" id="XP_026098232.1"/>
    </source>
</evidence>
<accession>A0A6P6MNU9</accession>
<dbReference type="RefSeq" id="XP_026098234.1">
    <property type="nucleotide sequence ID" value="XM_026242449.1"/>
</dbReference>
<dbReference type="GO" id="GO:0008270">
    <property type="term" value="F:zinc ion binding"/>
    <property type="evidence" value="ECO:0007669"/>
    <property type="project" value="UniProtKB-KW"/>
</dbReference>
<keyword evidence="1" id="KW-0862">Zinc</keyword>
<dbReference type="SMART" id="SM00355">
    <property type="entry name" value="ZnF_C2H2"/>
    <property type="match status" value="2"/>
</dbReference>
<evidence type="ECO:0000256" key="2">
    <source>
        <dbReference type="SAM" id="MobiDB-lite"/>
    </source>
</evidence>
<evidence type="ECO:0000313" key="7">
    <source>
        <dbReference type="RefSeq" id="XP_026098233.1"/>
    </source>
</evidence>
<dbReference type="PROSITE" id="PS00028">
    <property type="entry name" value="ZINC_FINGER_C2H2_1"/>
    <property type="match status" value="2"/>
</dbReference>
<name>A0A6P6MNU9_CARAU</name>
<dbReference type="RefSeq" id="XP_026098235.1">
    <property type="nucleotide sequence ID" value="XM_026242450.1"/>
</dbReference>
<evidence type="ECO:0000313" key="8">
    <source>
        <dbReference type="RefSeq" id="XP_026098234.1"/>
    </source>
</evidence>
<reference evidence="5 6" key="1">
    <citation type="submission" date="2025-04" db="UniProtKB">
        <authorList>
            <consortium name="RefSeq"/>
        </authorList>
    </citation>
    <scope>IDENTIFICATION</scope>
    <source>
        <strain evidence="5 6">Wakin</strain>
        <tissue evidence="5 6">Muscle</tissue>
    </source>
</reference>
<dbReference type="RefSeq" id="XP_026098237.1">
    <property type="nucleotide sequence ID" value="XM_026242452.1"/>
</dbReference>
<dbReference type="RefSeq" id="XP_026098232.1">
    <property type="nucleotide sequence ID" value="XM_026242447.1"/>
</dbReference>
<sequence length="818" mass="93234">MKCFVCQAELSGSKILLRHLRLVHGFVPGKNLRLKCVETGCGSVFGTFSGFRKHLHIKHTEQSDQNSDTIDNSETAEAEGQISSQTFDQIGSVGEVATTSVLLMSNKSTLDMCASAVAQLKVAGLSQSAVSGFVSSMEEIVFEIHSQAKDAALLCLPPHDIATKRKIENSIEHMENPFTFLNSEAKRKRLFTEKWGTVEPTEIVLGTRFDSRRNKTTGTFDQVVVTDKVAYIPILETLKAILQNRHLTDLFKPRHVPKEGVYFDLSDAAHFKSNPLFYTDKDALQIQLFYDDFETANPLGSKKGIHKLGAIYFTLRNFPPIFNSSLDNIHLCALFHAQDIRRYGFNSIIEPLVNDLKVLEIEGVKNPVSGSCIKGTIVQVTGDNLGLHSLLGFLESFGAQYCCRFCVLEKDRFQFVFSEDNPEVVLRTTEMHALHCKRLQDDSTLPHVYGVKRVCLLNSLKYFNTANNFAVDIMHDILEGVAQLEVKLVLQYIQHNFLSADDLAGRIHAFDYGYNQQKNRPPSVKLFGGSNDLGLNAIQSWCLLRNMPLLFGDLVQRDDKHWCLLLLLLQIVNIVFSPVLTEGMTIYLKHLIIEHHQLFKKLFPQKNLLPKHHIMIHYPQCIRKIGPILHMWCMRYEAKHKFFKTQLKSFKNITKTLANKHQSCMAMHWESFSQYRLTLGPGKMVELDELKGGMEMASKLGVDISERVYSVKWIKHHGTEYRPDFIICTEVACEMPVFYKIKTIAVKDENVLLCGTLMETLCFDDHYHAFTVRMHPDRILKSVNVNELCYFKPFDLQMKYGTTDSALHIVPYCHFMQM</sequence>
<evidence type="ECO:0000313" key="9">
    <source>
        <dbReference type="RefSeq" id="XP_026098235.1"/>
    </source>
</evidence>
<keyword evidence="1" id="KW-0863">Zinc-finger</keyword>
<dbReference type="OrthoDB" id="10034966at2759"/>
<dbReference type="KEGG" id="caua:113069388"/>
<dbReference type="GeneID" id="113069388"/>
<evidence type="ECO:0000313" key="4">
    <source>
        <dbReference type="Proteomes" id="UP000515129"/>
    </source>
</evidence>
<dbReference type="AlphaFoldDB" id="A0A6P6MNU9"/>
<feature type="domain" description="C2H2-type" evidence="3">
    <location>
        <begin position="34"/>
        <end position="64"/>
    </location>
</feature>
<gene>
    <name evidence="5 6 7 8 9 10 11" type="primary">LOC113069388</name>
</gene>
<dbReference type="InterPro" id="IPR013087">
    <property type="entry name" value="Znf_C2H2_type"/>
</dbReference>
<keyword evidence="4" id="KW-1185">Reference proteome</keyword>
<dbReference type="PANTHER" id="PTHR31912:SF34">
    <property type="entry name" value="NOTOCHORD-RELATED PROTEIN"/>
    <property type="match status" value="1"/>
</dbReference>
<protein>
    <submittedName>
        <fullName evidence="5 6">Uncharacterized protein LOC113069388 isoform X1</fullName>
    </submittedName>
</protein>
<dbReference type="Proteomes" id="UP000515129">
    <property type="component" value="Unplaced"/>
</dbReference>
<evidence type="ECO:0000313" key="11">
    <source>
        <dbReference type="RefSeq" id="XP_026098237.1"/>
    </source>
</evidence>
<dbReference type="RefSeq" id="XP_026098231.1">
    <property type="nucleotide sequence ID" value="XM_026242446.1"/>
</dbReference>
<feature type="compositionally biased region" description="Polar residues" evidence="2">
    <location>
        <begin position="63"/>
        <end position="81"/>
    </location>
</feature>
<keyword evidence="1" id="KW-0479">Metal-binding</keyword>
<proteinExistence type="predicted"/>
<evidence type="ECO:0000313" key="10">
    <source>
        <dbReference type="RefSeq" id="XP_026098236.1"/>
    </source>
</evidence>
<dbReference type="PANTHER" id="PTHR31912">
    <property type="entry name" value="IP13529P"/>
    <property type="match status" value="1"/>
</dbReference>